<proteinExistence type="predicted"/>
<evidence type="ECO:0000313" key="2">
    <source>
        <dbReference type="Proteomes" id="UP001163152"/>
    </source>
</evidence>
<name>A0A9E9CB59_9CYAN</name>
<protein>
    <submittedName>
        <fullName evidence="1">Uncharacterized protein</fullName>
    </submittedName>
</protein>
<gene>
    <name evidence="1" type="ORF">OXH18_07735</name>
</gene>
<organism evidence="1 2">
    <name type="scientific">Thermocoleostomius sinensis A174</name>
    <dbReference type="NCBI Taxonomy" id="2016057"/>
    <lineage>
        <taxon>Bacteria</taxon>
        <taxon>Bacillati</taxon>
        <taxon>Cyanobacteriota</taxon>
        <taxon>Cyanophyceae</taxon>
        <taxon>Oculatellales</taxon>
        <taxon>Oculatellaceae</taxon>
        <taxon>Thermocoleostomius</taxon>
    </lineage>
</organism>
<accession>A0A9E9CB59</accession>
<dbReference type="Proteomes" id="UP001163152">
    <property type="component" value="Chromosome"/>
</dbReference>
<dbReference type="KEGG" id="tsin:OXH18_07735"/>
<evidence type="ECO:0000313" key="1">
    <source>
        <dbReference type="EMBL" id="WAL61862.1"/>
    </source>
</evidence>
<dbReference type="EMBL" id="CP113797">
    <property type="protein sequence ID" value="WAL61862.1"/>
    <property type="molecule type" value="Genomic_DNA"/>
</dbReference>
<sequence length="152" mass="17107">MSHDQLSANKQLPAPCIVDTGIVVGKQDIQRLLSDLTRVRYCYSQDMTQLAAGEGCILEVFADPQRSTLVANHALYINVCSFDYLELEILPDQQACFRLTQDNCQLQLIPLSNPLQEHTSRNFNIATLEAVIADVLSANWDMQLDDEENFSM</sequence>
<dbReference type="RefSeq" id="WP_268611919.1">
    <property type="nucleotide sequence ID" value="NZ_CP113797.1"/>
</dbReference>
<keyword evidence="2" id="KW-1185">Reference proteome</keyword>
<reference evidence="1" key="1">
    <citation type="submission" date="2022-12" db="EMBL/GenBank/DDBJ databases">
        <title>Polyphasic identification of a Novel Hot-Spring Cyanobacterium Ocullathermofonsia sinensis gen nov. sp. nov. and Genomic Insights on its Adaptations to the Thermal Habitat.</title>
        <authorList>
            <person name="Daroch M."/>
            <person name="Tang J."/>
            <person name="Jiang Y."/>
        </authorList>
    </citation>
    <scope>NUCLEOTIDE SEQUENCE</scope>
    <source>
        <strain evidence="1">PKUAC-SCTA174</strain>
    </source>
</reference>
<dbReference type="AlphaFoldDB" id="A0A9E9CB59"/>